<dbReference type="InterPro" id="IPR040256">
    <property type="entry name" value="At4g02000-like"/>
</dbReference>
<evidence type="ECO:0000313" key="2">
    <source>
        <dbReference type="EMBL" id="KAJ4826498.1"/>
    </source>
</evidence>
<protein>
    <recommendedName>
        <fullName evidence="4">DUF4283 domain-containing protein</fullName>
    </recommendedName>
</protein>
<accession>A0A9Q0J2Z8</accession>
<name>A0A9Q0J2Z8_9ROSI</name>
<dbReference type="EMBL" id="JAKUCV010006649">
    <property type="protein sequence ID" value="KAJ4826498.1"/>
    <property type="molecule type" value="Genomic_DNA"/>
</dbReference>
<reference evidence="2" key="1">
    <citation type="submission" date="2022-02" db="EMBL/GenBank/DDBJ databases">
        <authorList>
            <person name="Henning P.M."/>
            <person name="McCubbin A.G."/>
            <person name="Shore J.S."/>
        </authorList>
    </citation>
    <scope>NUCLEOTIDE SEQUENCE</scope>
    <source>
        <strain evidence="2">F60SS</strain>
        <tissue evidence="2">Leaves</tissue>
    </source>
</reference>
<dbReference type="AlphaFoldDB" id="A0A9Q0J2Z8"/>
<sequence length="234" mass="25762">MGGPWTIFKNVHCVQPWTPDFRASTGRIDKVAICVHFPEVKVNRYHPQILTTLGNLVGSSLKLDENSVTVKRGKFAKVAVVVDLEKPLQETVTLDGEQIHVVYEGIPQIYYSWTSTSPSSAQQADNQPRSAQVAPARPVQDPKLGEWMTVQPPYKRPIKKVADPRGENVEPGMNPFSSNRFQFLAAATSSGKPSSENHSTPQSFFPQPQPRPAKQAQPNKGKSPILKPPKASSS</sequence>
<proteinExistence type="predicted"/>
<feature type="region of interest" description="Disordered" evidence="1">
    <location>
        <begin position="117"/>
        <end position="234"/>
    </location>
</feature>
<feature type="compositionally biased region" description="Polar residues" evidence="1">
    <location>
        <begin position="117"/>
        <end position="130"/>
    </location>
</feature>
<feature type="compositionally biased region" description="Polar residues" evidence="1">
    <location>
        <begin position="175"/>
        <end position="200"/>
    </location>
</feature>
<dbReference type="PANTHER" id="PTHR31286:SF99">
    <property type="entry name" value="DUF4283 DOMAIN-CONTAINING PROTEIN"/>
    <property type="match status" value="1"/>
</dbReference>
<dbReference type="Proteomes" id="UP001141552">
    <property type="component" value="Unassembled WGS sequence"/>
</dbReference>
<organism evidence="2 3">
    <name type="scientific">Turnera subulata</name>
    <dbReference type="NCBI Taxonomy" id="218843"/>
    <lineage>
        <taxon>Eukaryota</taxon>
        <taxon>Viridiplantae</taxon>
        <taxon>Streptophyta</taxon>
        <taxon>Embryophyta</taxon>
        <taxon>Tracheophyta</taxon>
        <taxon>Spermatophyta</taxon>
        <taxon>Magnoliopsida</taxon>
        <taxon>eudicotyledons</taxon>
        <taxon>Gunneridae</taxon>
        <taxon>Pentapetalae</taxon>
        <taxon>rosids</taxon>
        <taxon>fabids</taxon>
        <taxon>Malpighiales</taxon>
        <taxon>Passifloraceae</taxon>
        <taxon>Turnera</taxon>
    </lineage>
</organism>
<reference evidence="2" key="2">
    <citation type="journal article" date="2023" name="Plants (Basel)">
        <title>Annotation of the Turnera subulata (Passifloraceae) Draft Genome Reveals the S-Locus Evolved after the Divergence of Turneroideae from Passifloroideae in a Stepwise Manner.</title>
        <authorList>
            <person name="Henning P.M."/>
            <person name="Roalson E.H."/>
            <person name="Mir W."/>
            <person name="McCubbin A.G."/>
            <person name="Shore J.S."/>
        </authorList>
    </citation>
    <scope>NUCLEOTIDE SEQUENCE</scope>
    <source>
        <strain evidence="2">F60SS</strain>
    </source>
</reference>
<feature type="compositionally biased region" description="Low complexity" evidence="1">
    <location>
        <begin position="201"/>
        <end position="218"/>
    </location>
</feature>
<comment type="caution">
    <text evidence="2">The sequence shown here is derived from an EMBL/GenBank/DDBJ whole genome shotgun (WGS) entry which is preliminary data.</text>
</comment>
<dbReference type="PANTHER" id="PTHR31286">
    <property type="entry name" value="GLYCINE-RICH CELL WALL STRUCTURAL PROTEIN 1.8-LIKE"/>
    <property type="match status" value="1"/>
</dbReference>
<evidence type="ECO:0000313" key="3">
    <source>
        <dbReference type="Proteomes" id="UP001141552"/>
    </source>
</evidence>
<evidence type="ECO:0000256" key="1">
    <source>
        <dbReference type="SAM" id="MobiDB-lite"/>
    </source>
</evidence>
<gene>
    <name evidence="2" type="ORF">Tsubulata_024814</name>
</gene>
<evidence type="ECO:0008006" key="4">
    <source>
        <dbReference type="Google" id="ProtNLM"/>
    </source>
</evidence>
<keyword evidence="3" id="KW-1185">Reference proteome</keyword>